<name>A0A839HNE8_9BURK</name>
<dbReference type="EMBL" id="JACIVI010000005">
    <property type="protein sequence ID" value="MBB1162982.1"/>
    <property type="molecule type" value="Genomic_DNA"/>
</dbReference>
<keyword evidence="3" id="KW-1185">Reference proteome</keyword>
<dbReference type="Proteomes" id="UP000586093">
    <property type="component" value="Unassembled WGS sequence"/>
</dbReference>
<feature type="domain" description="Calcineurin-like phosphoesterase" evidence="1">
    <location>
        <begin position="21"/>
        <end position="224"/>
    </location>
</feature>
<dbReference type="SUPFAM" id="SSF56300">
    <property type="entry name" value="Metallo-dependent phosphatases"/>
    <property type="match status" value="1"/>
</dbReference>
<proteinExistence type="predicted"/>
<dbReference type="Pfam" id="PF00149">
    <property type="entry name" value="Metallophos"/>
    <property type="match status" value="1"/>
</dbReference>
<dbReference type="Gene3D" id="3.60.21.10">
    <property type="match status" value="1"/>
</dbReference>
<dbReference type="InterPro" id="IPR004843">
    <property type="entry name" value="Calcineurin-like_PHP"/>
</dbReference>
<sequence>MRLQILSDLHLETESFTPVPAPGAEALLLAGDIDARWEGYRLFAGWPVPIYAIAGNHEFDRREWNEAWPALRAHLQGLGIRLLEKEAVLLQGADGRRHRLLACTRWCDFDLFGPSRRDKALRAARYFVDVMRSTRNGLPFDAAAVREEALDSRAWLAAALRQRPPADPADPGHWHSTVVMTHFGPSLKSADPRYGAQPATASFCNADDGLLPAAQLWIHGHLHCRHDYTVDHGPAGRTRVVCSARGHSHSGEADGHDPLACVLL</sequence>
<dbReference type="InterPro" id="IPR029052">
    <property type="entry name" value="Metallo-depent_PP-like"/>
</dbReference>
<evidence type="ECO:0000313" key="3">
    <source>
        <dbReference type="Proteomes" id="UP000586093"/>
    </source>
</evidence>
<accession>A0A839HNE8</accession>
<comment type="caution">
    <text evidence="2">The sequence shown here is derived from an EMBL/GenBank/DDBJ whole genome shotgun (WGS) entry which is preliminary data.</text>
</comment>
<evidence type="ECO:0000313" key="2">
    <source>
        <dbReference type="EMBL" id="MBB1162982.1"/>
    </source>
</evidence>
<evidence type="ECO:0000259" key="1">
    <source>
        <dbReference type="Pfam" id="PF00149"/>
    </source>
</evidence>
<dbReference type="AlphaFoldDB" id="A0A839HNE8"/>
<dbReference type="RefSeq" id="WP_182665433.1">
    <property type="nucleotide sequence ID" value="NZ_JACIVI010000005.1"/>
</dbReference>
<organism evidence="2 3">
    <name type="scientific">Aquariibacter albus</name>
    <dbReference type="NCBI Taxonomy" id="2759899"/>
    <lineage>
        <taxon>Bacteria</taxon>
        <taxon>Pseudomonadati</taxon>
        <taxon>Pseudomonadota</taxon>
        <taxon>Betaproteobacteria</taxon>
        <taxon>Burkholderiales</taxon>
        <taxon>Sphaerotilaceae</taxon>
        <taxon>Aquariibacter</taxon>
    </lineage>
</organism>
<reference evidence="2 3" key="1">
    <citation type="submission" date="2020-08" db="EMBL/GenBank/DDBJ databases">
        <title>Aquariorum lacteus gen. nov., sp. nov., a new member of the family Comamonadaceae, isolated from freshwater aquarium.</title>
        <authorList>
            <person name="Chun S.-J."/>
        </authorList>
    </citation>
    <scope>NUCLEOTIDE SEQUENCE [LARGE SCALE GENOMIC DNA]</scope>
    <source>
        <strain evidence="2 3">SJAQ100</strain>
    </source>
</reference>
<gene>
    <name evidence="2" type="ORF">H4F90_13435</name>
</gene>
<protein>
    <submittedName>
        <fullName evidence="2">Metallophosphoesterase</fullName>
    </submittedName>
</protein>
<dbReference type="GO" id="GO:0016787">
    <property type="term" value="F:hydrolase activity"/>
    <property type="evidence" value="ECO:0007669"/>
    <property type="project" value="InterPro"/>
</dbReference>
<dbReference type="PANTHER" id="PTHR37844:SF2">
    <property type="entry name" value="SER_THR PROTEIN PHOSPHATASE SUPERFAMILY (AFU_ORTHOLOGUE AFUA_1G14840)"/>
    <property type="match status" value="1"/>
</dbReference>
<dbReference type="PANTHER" id="PTHR37844">
    <property type="entry name" value="SER/THR PROTEIN PHOSPHATASE SUPERFAMILY (AFU_ORTHOLOGUE AFUA_1G14840)"/>
    <property type="match status" value="1"/>
</dbReference>